<keyword evidence="3" id="KW-1185">Reference proteome</keyword>
<sequence length="98" mass="11418">MGIFGHSSRSTFVSSDKLDELMVTGFPEFVFRGFGVWTLLVLLRLSQKFRFYSNRDIRFKKYTLVSHIAIYKTRLSKLNTLQTKLPKKKKLIALINSV</sequence>
<organism evidence="2 3">
    <name type="scientific">Amphilophus citrinellus</name>
    <name type="common">Midas cichlid</name>
    <name type="synonym">Cichlasoma citrinellum</name>
    <dbReference type="NCBI Taxonomy" id="61819"/>
    <lineage>
        <taxon>Eukaryota</taxon>
        <taxon>Metazoa</taxon>
        <taxon>Chordata</taxon>
        <taxon>Craniata</taxon>
        <taxon>Vertebrata</taxon>
        <taxon>Euteleostomi</taxon>
        <taxon>Actinopterygii</taxon>
        <taxon>Neopterygii</taxon>
        <taxon>Teleostei</taxon>
        <taxon>Neoteleostei</taxon>
        <taxon>Acanthomorphata</taxon>
        <taxon>Ovalentaria</taxon>
        <taxon>Cichlomorphae</taxon>
        <taxon>Cichliformes</taxon>
        <taxon>Cichlidae</taxon>
        <taxon>New World cichlids</taxon>
        <taxon>Cichlasomatinae</taxon>
        <taxon>Heroini</taxon>
        <taxon>Amphilophus</taxon>
    </lineage>
</organism>
<reference evidence="2" key="1">
    <citation type="submission" date="2025-08" db="UniProtKB">
        <authorList>
            <consortium name="Ensembl"/>
        </authorList>
    </citation>
    <scope>IDENTIFICATION</scope>
</reference>
<dbReference type="AlphaFoldDB" id="A0A3Q0RLY3"/>
<feature type="transmembrane region" description="Helical" evidence="1">
    <location>
        <begin position="29"/>
        <end position="45"/>
    </location>
</feature>
<evidence type="ECO:0000313" key="3">
    <source>
        <dbReference type="Proteomes" id="UP000261340"/>
    </source>
</evidence>
<accession>A0A3Q0RLY3</accession>
<dbReference type="Proteomes" id="UP000261340">
    <property type="component" value="Unplaced"/>
</dbReference>
<protein>
    <submittedName>
        <fullName evidence="2">Uncharacterized protein</fullName>
    </submittedName>
</protein>
<name>A0A3Q0RLY3_AMPCI</name>
<keyword evidence="1" id="KW-1133">Transmembrane helix</keyword>
<keyword evidence="1" id="KW-0812">Transmembrane</keyword>
<proteinExistence type="predicted"/>
<keyword evidence="1" id="KW-0472">Membrane</keyword>
<evidence type="ECO:0000313" key="2">
    <source>
        <dbReference type="Ensembl" id="ENSACIP00000010843.1"/>
    </source>
</evidence>
<reference evidence="2" key="2">
    <citation type="submission" date="2025-09" db="UniProtKB">
        <authorList>
            <consortium name="Ensembl"/>
        </authorList>
    </citation>
    <scope>IDENTIFICATION</scope>
</reference>
<evidence type="ECO:0000256" key="1">
    <source>
        <dbReference type="SAM" id="Phobius"/>
    </source>
</evidence>
<dbReference type="Ensembl" id="ENSACIT00000011160.1">
    <property type="protein sequence ID" value="ENSACIP00000010843.1"/>
    <property type="gene ID" value="ENSACIG00000008489.1"/>
</dbReference>